<dbReference type="EMBL" id="JBHFEH010000013">
    <property type="protein sequence ID" value="KAL2054838.1"/>
    <property type="molecule type" value="Genomic_DNA"/>
</dbReference>
<sequence length="294" mass="31829">MALVQLTCRVRVDKANDYDGDTEQPNISAVFDLKDCPEVGIETRTQWAREIMKYFGVIHNSIQPWDFIARLDGSVKLLPMPAPEGEVYPARFQVPPDTIRELDHHEKVRRAERFAMASLLYEILSGTKPFEELTDNEVQHRFSNAVFPDDAISLPYSLIIYSGWSEEFSQELNKRDVNILQAITNYARAHPVRTGIQVVALTLSAVSFLAVPVLGAVGFTAAGPAAGSAAAAWQASIGAVEAGSLFAWCQSAAMGGAAVGGIQVAGIAGAAMTRMTDVPGLVEAFKSVCRTAKK</sequence>
<keyword evidence="5" id="KW-0472">Membrane</keyword>
<dbReference type="Pfam" id="PF06140">
    <property type="entry name" value="Ifi-6-16"/>
    <property type="match status" value="1"/>
</dbReference>
<evidence type="ECO:0000256" key="3">
    <source>
        <dbReference type="ARBA" id="ARBA00022692"/>
    </source>
</evidence>
<dbReference type="InterPro" id="IPR009311">
    <property type="entry name" value="IFI6/IFI27-like"/>
</dbReference>
<gene>
    <name evidence="6" type="ORF">ABVK25_004660</name>
</gene>
<comment type="similarity">
    <text evidence="2">Belongs to the IFI6/IFI27 family.</text>
</comment>
<dbReference type="InterPro" id="IPR038213">
    <property type="entry name" value="IFI6/IFI27-like_sf"/>
</dbReference>
<evidence type="ECO:0000256" key="1">
    <source>
        <dbReference type="ARBA" id="ARBA00004141"/>
    </source>
</evidence>
<dbReference type="PANTHER" id="PTHR16932">
    <property type="entry name" value="INTERFERON ALPHA-INDUCIBLE PROTEIN 27"/>
    <property type="match status" value="1"/>
</dbReference>
<evidence type="ECO:0000256" key="2">
    <source>
        <dbReference type="ARBA" id="ARBA00007262"/>
    </source>
</evidence>
<keyword evidence="7" id="KW-1185">Reference proteome</keyword>
<keyword evidence="4" id="KW-1133">Transmembrane helix</keyword>
<reference evidence="6 7" key="1">
    <citation type="submission" date="2024-09" db="EMBL/GenBank/DDBJ databases">
        <title>Rethinking Asexuality: The Enigmatic Case of Functional Sexual Genes in Lepraria (Stereocaulaceae).</title>
        <authorList>
            <person name="Doellman M."/>
            <person name="Sun Y."/>
            <person name="Barcenas-Pena A."/>
            <person name="Lumbsch H.T."/>
            <person name="Grewe F."/>
        </authorList>
    </citation>
    <scope>NUCLEOTIDE SEQUENCE [LARGE SCALE GENOMIC DNA]</scope>
    <source>
        <strain evidence="6 7">Grewe 0041</strain>
    </source>
</reference>
<organism evidence="6 7">
    <name type="scientific">Lepraria finkii</name>
    <dbReference type="NCBI Taxonomy" id="1340010"/>
    <lineage>
        <taxon>Eukaryota</taxon>
        <taxon>Fungi</taxon>
        <taxon>Dikarya</taxon>
        <taxon>Ascomycota</taxon>
        <taxon>Pezizomycotina</taxon>
        <taxon>Lecanoromycetes</taxon>
        <taxon>OSLEUM clade</taxon>
        <taxon>Lecanoromycetidae</taxon>
        <taxon>Lecanorales</taxon>
        <taxon>Lecanorineae</taxon>
        <taxon>Stereocaulaceae</taxon>
        <taxon>Lepraria</taxon>
    </lineage>
</organism>
<protein>
    <recommendedName>
        <fullName evidence="8">Protein kinase domain-containing protein</fullName>
    </recommendedName>
</protein>
<evidence type="ECO:0000313" key="7">
    <source>
        <dbReference type="Proteomes" id="UP001590951"/>
    </source>
</evidence>
<evidence type="ECO:0000313" key="6">
    <source>
        <dbReference type="EMBL" id="KAL2054838.1"/>
    </source>
</evidence>
<accession>A0ABR4BAF1</accession>
<name>A0ABR4BAF1_9LECA</name>
<proteinExistence type="inferred from homology"/>
<comment type="subcellular location">
    <subcellularLocation>
        <location evidence="1">Membrane</location>
        <topology evidence="1">Multi-pass membrane protein</topology>
    </subcellularLocation>
</comment>
<keyword evidence="3" id="KW-0812">Transmembrane</keyword>
<evidence type="ECO:0000256" key="4">
    <source>
        <dbReference type="ARBA" id="ARBA00022989"/>
    </source>
</evidence>
<comment type="caution">
    <text evidence="6">The sequence shown here is derived from an EMBL/GenBank/DDBJ whole genome shotgun (WGS) entry which is preliminary data.</text>
</comment>
<evidence type="ECO:0008006" key="8">
    <source>
        <dbReference type="Google" id="ProtNLM"/>
    </source>
</evidence>
<dbReference type="PANTHER" id="PTHR16932:SF18">
    <property type="entry name" value="INTERFERON, ALPHA-INDUCIBLE PROTEIN 27-LIKE 2"/>
    <property type="match status" value="1"/>
</dbReference>
<dbReference type="Proteomes" id="UP001590951">
    <property type="component" value="Unassembled WGS sequence"/>
</dbReference>
<evidence type="ECO:0000256" key="5">
    <source>
        <dbReference type="ARBA" id="ARBA00023136"/>
    </source>
</evidence>
<dbReference type="Gene3D" id="6.10.110.10">
    <property type="match status" value="1"/>
</dbReference>